<gene>
    <name evidence="2" type="ORF">FM121_10905</name>
</gene>
<proteinExistence type="predicted"/>
<dbReference type="PANTHER" id="PTHR36503:SF3">
    <property type="entry name" value="BLR0126 PROTEIN"/>
    <property type="match status" value="1"/>
</dbReference>
<protein>
    <submittedName>
        <fullName evidence="2">Putative quinone binding protein</fullName>
    </submittedName>
</protein>
<dbReference type="PANTHER" id="PTHR36503">
    <property type="entry name" value="BLR2520 PROTEIN"/>
    <property type="match status" value="1"/>
</dbReference>
<dbReference type="OrthoDB" id="9796521at2"/>
<sequence length="125" mass="14066">MKLDMVGIIVNDMKQAIAFYSLLRLKIMIGNENEAYVELENEGVRISLNTKEMITSVLGFEPEQTGDKVELAFLCDSQNEVDNLVASIKIAGYEVVREPWSAPWGQYYGLVRDSDGNIISLFVNE</sequence>
<dbReference type="AlphaFoldDB" id="A0A1X6WQL5"/>
<feature type="domain" description="VOC" evidence="1">
    <location>
        <begin position="2"/>
        <end position="124"/>
    </location>
</feature>
<dbReference type="Proteomes" id="UP000195918">
    <property type="component" value="Unassembled WGS sequence"/>
</dbReference>
<evidence type="ECO:0000313" key="2">
    <source>
        <dbReference type="EMBL" id="SLM86594.1"/>
    </source>
</evidence>
<dbReference type="SUPFAM" id="SSF54593">
    <property type="entry name" value="Glyoxalase/Bleomycin resistance protein/Dihydroxybiphenyl dioxygenase"/>
    <property type="match status" value="1"/>
</dbReference>
<dbReference type="Gene3D" id="3.10.180.10">
    <property type="entry name" value="2,3-Dihydroxybiphenyl 1,2-Dioxygenase, domain 1"/>
    <property type="match status" value="1"/>
</dbReference>
<organism evidence="2 3">
    <name type="scientific">Vagococcus fluvialis bH819</name>
    <dbReference type="NCBI Taxonomy" id="1255619"/>
    <lineage>
        <taxon>Bacteria</taxon>
        <taxon>Bacillati</taxon>
        <taxon>Bacillota</taxon>
        <taxon>Bacilli</taxon>
        <taxon>Lactobacillales</taxon>
        <taxon>Enterococcaceae</taxon>
        <taxon>Vagococcus</taxon>
    </lineage>
</organism>
<dbReference type="InterPro" id="IPR037523">
    <property type="entry name" value="VOC_core"/>
</dbReference>
<reference evidence="3" key="1">
    <citation type="submission" date="2017-02" db="EMBL/GenBank/DDBJ databases">
        <authorList>
            <person name="Dridi B."/>
        </authorList>
    </citation>
    <scope>NUCLEOTIDE SEQUENCE [LARGE SCALE GENOMIC DNA]</scope>
    <source>
        <strain evidence="3">bH819</strain>
    </source>
</reference>
<dbReference type="InterPro" id="IPR029068">
    <property type="entry name" value="Glyas_Bleomycin-R_OHBP_Dase"/>
</dbReference>
<dbReference type="EMBL" id="FWFD01000015">
    <property type="protein sequence ID" value="SLM86594.1"/>
    <property type="molecule type" value="Genomic_DNA"/>
</dbReference>
<dbReference type="Pfam" id="PF00903">
    <property type="entry name" value="Glyoxalase"/>
    <property type="match status" value="1"/>
</dbReference>
<dbReference type="InterPro" id="IPR004360">
    <property type="entry name" value="Glyas_Fos-R_dOase_dom"/>
</dbReference>
<accession>A0A1X6WQL5</accession>
<dbReference type="PROSITE" id="PS51819">
    <property type="entry name" value="VOC"/>
    <property type="match status" value="1"/>
</dbReference>
<dbReference type="RefSeq" id="WP_086952216.1">
    <property type="nucleotide sequence ID" value="NZ_FWFD01000015.1"/>
</dbReference>
<keyword evidence="3" id="KW-1185">Reference proteome</keyword>
<evidence type="ECO:0000259" key="1">
    <source>
        <dbReference type="PROSITE" id="PS51819"/>
    </source>
</evidence>
<name>A0A1X6WQL5_9ENTE</name>
<evidence type="ECO:0000313" key="3">
    <source>
        <dbReference type="Proteomes" id="UP000195918"/>
    </source>
</evidence>